<organism evidence="2 3">
    <name type="scientific">Rotaria sordida</name>
    <dbReference type="NCBI Taxonomy" id="392033"/>
    <lineage>
        <taxon>Eukaryota</taxon>
        <taxon>Metazoa</taxon>
        <taxon>Spiralia</taxon>
        <taxon>Gnathifera</taxon>
        <taxon>Rotifera</taxon>
        <taxon>Eurotatoria</taxon>
        <taxon>Bdelloidea</taxon>
        <taxon>Philodinida</taxon>
        <taxon>Philodinidae</taxon>
        <taxon>Rotaria</taxon>
    </lineage>
</organism>
<evidence type="ECO:0000313" key="3">
    <source>
        <dbReference type="Proteomes" id="UP000663823"/>
    </source>
</evidence>
<name>A0A818L5X4_9BILA</name>
<dbReference type="AlphaFoldDB" id="A0A818L5X4"/>
<sequence length="424" mass="48363">MSSSSSTQKQQRHRINYSNIQQSRNTNAYFDRNDYYRQSLITKNNYWNQNFHESNNDFYMNDYYHQHRNIYSLSSRPIRKGKQIKNEQQHNSKTIFSSSSSNNNNNNNHSYYDNLPPRHRLQQQQQQQIDKREQRSSRLQESRTNNKSDEIKLPNSSTKIEQTTKPLKSSSSSSTNSDLSNNPGSTHRKDLHAKNLAAAAIAARQHNSSAQTNLSTVQALMNSLILQQQQQQQQPPSQSQSTVQLQYQLTNALLGIMIQQRLKEATLQAQAQQIQATLPTLLAAQALVYQQQQQQQGQLTGIQQQTQSIRSPNIAHPGTKFNNRPLVKFPVIRPTMSPLSSTMMMPIIRPAITTNLSRHRLVTNSQQICSTTTLPTYQQVQEIERGISLDEAIHLKGAIDIANINNNSVNVEAETIQINNNITE</sequence>
<evidence type="ECO:0000313" key="2">
    <source>
        <dbReference type="EMBL" id="CAF3567167.1"/>
    </source>
</evidence>
<feature type="region of interest" description="Disordered" evidence="1">
    <location>
        <begin position="82"/>
        <end position="188"/>
    </location>
</feature>
<feature type="compositionally biased region" description="Low complexity" evidence="1">
    <location>
        <begin position="97"/>
        <end position="108"/>
    </location>
</feature>
<feature type="compositionally biased region" description="Low complexity" evidence="1">
    <location>
        <begin position="169"/>
        <end position="182"/>
    </location>
</feature>
<protein>
    <submittedName>
        <fullName evidence="2">Uncharacterized protein</fullName>
    </submittedName>
</protein>
<dbReference type="EMBL" id="CAJOAX010000325">
    <property type="protein sequence ID" value="CAF3567167.1"/>
    <property type="molecule type" value="Genomic_DNA"/>
</dbReference>
<dbReference type="Proteomes" id="UP000663823">
    <property type="component" value="Unassembled WGS sequence"/>
</dbReference>
<evidence type="ECO:0000256" key="1">
    <source>
        <dbReference type="SAM" id="MobiDB-lite"/>
    </source>
</evidence>
<comment type="caution">
    <text evidence="2">The sequence shown here is derived from an EMBL/GenBank/DDBJ whole genome shotgun (WGS) entry which is preliminary data.</text>
</comment>
<feature type="compositionally biased region" description="Basic and acidic residues" evidence="1">
    <location>
        <begin position="129"/>
        <end position="152"/>
    </location>
</feature>
<gene>
    <name evidence="2" type="ORF">OTI717_LOCUS5113</name>
</gene>
<accession>A0A818L5X4</accession>
<feature type="compositionally biased region" description="Polar residues" evidence="1">
    <location>
        <begin position="154"/>
        <end position="168"/>
    </location>
</feature>
<proteinExistence type="predicted"/>
<reference evidence="2" key="1">
    <citation type="submission" date="2021-02" db="EMBL/GenBank/DDBJ databases">
        <authorList>
            <person name="Nowell W R."/>
        </authorList>
    </citation>
    <scope>NUCLEOTIDE SEQUENCE</scope>
</reference>